<protein>
    <submittedName>
        <fullName evidence="2">Uncharacterized protein</fullName>
    </submittedName>
</protein>
<name>A0A9D0YNR1_AQUAO</name>
<comment type="caution">
    <text evidence="2">The sequence shown here is derived from an EMBL/GenBank/DDBJ whole genome shotgun (WGS) entry which is preliminary data.</text>
</comment>
<accession>A0A9D0YNR1</accession>
<dbReference type="AlphaFoldDB" id="A0A9D0YNR1"/>
<organism evidence="2 3">
    <name type="scientific">Aquifex aeolicus</name>
    <dbReference type="NCBI Taxonomy" id="63363"/>
    <lineage>
        <taxon>Bacteria</taxon>
        <taxon>Pseudomonadati</taxon>
        <taxon>Aquificota</taxon>
        <taxon>Aquificia</taxon>
        <taxon>Aquificales</taxon>
        <taxon>Aquificaceae</taxon>
        <taxon>Aquifex</taxon>
    </lineage>
</organism>
<proteinExistence type="predicted"/>
<dbReference type="Proteomes" id="UP000606463">
    <property type="component" value="Unassembled WGS sequence"/>
</dbReference>
<sequence length="156" mass="17417">MRRFLLLVAFPLVIFAHRVDLYAEFNNGTLEVFGYFPDGTPAKGADVKVFTPDGELIYEGKTDQGGWLKIPLTRKVERVKVVLYAGLGHKAQTTVVINPSAANGANQIKNTQSEPPRENFQSQPPFGWKEIFCGLGWIFGIFGILNFFYGFKRGKG</sequence>
<gene>
    <name evidence="2" type="ORF">EYH37_00775</name>
</gene>
<keyword evidence="1" id="KW-0472">Membrane</keyword>
<keyword evidence="1" id="KW-1133">Transmembrane helix</keyword>
<evidence type="ECO:0000313" key="3">
    <source>
        <dbReference type="Proteomes" id="UP000606463"/>
    </source>
</evidence>
<keyword evidence="1" id="KW-0812">Transmembrane</keyword>
<reference evidence="2" key="1">
    <citation type="journal article" date="2020" name="ISME J.">
        <title>Gammaproteobacteria mediating utilization of methyl-, sulfur- and petroleum organic compounds in deep ocean hydrothermal plumes.</title>
        <authorList>
            <person name="Zhou Z."/>
            <person name="Liu Y."/>
            <person name="Pan J."/>
            <person name="Cron B.R."/>
            <person name="Toner B.M."/>
            <person name="Anantharaman K."/>
            <person name="Breier J.A."/>
            <person name="Dick G.J."/>
            <person name="Li M."/>
        </authorList>
    </citation>
    <scope>NUCLEOTIDE SEQUENCE</scope>
    <source>
        <strain evidence="2">SZUA-1501</strain>
    </source>
</reference>
<feature type="transmembrane region" description="Helical" evidence="1">
    <location>
        <begin position="126"/>
        <end position="149"/>
    </location>
</feature>
<dbReference type="EMBL" id="DQVE01000007">
    <property type="protein sequence ID" value="HIP97891.1"/>
    <property type="molecule type" value="Genomic_DNA"/>
</dbReference>
<evidence type="ECO:0000313" key="2">
    <source>
        <dbReference type="EMBL" id="HIP97891.1"/>
    </source>
</evidence>
<evidence type="ECO:0000256" key="1">
    <source>
        <dbReference type="SAM" id="Phobius"/>
    </source>
</evidence>